<organism evidence="2 3">
    <name type="scientific">Hyalella azteca</name>
    <name type="common">Amphipod</name>
    <dbReference type="NCBI Taxonomy" id="294128"/>
    <lineage>
        <taxon>Eukaryota</taxon>
        <taxon>Metazoa</taxon>
        <taxon>Ecdysozoa</taxon>
        <taxon>Arthropoda</taxon>
        <taxon>Crustacea</taxon>
        <taxon>Multicrustacea</taxon>
        <taxon>Malacostraca</taxon>
        <taxon>Eumalacostraca</taxon>
        <taxon>Peracarida</taxon>
        <taxon>Amphipoda</taxon>
        <taxon>Senticaudata</taxon>
        <taxon>Talitrida</taxon>
        <taxon>Talitroidea</taxon>
        <taxon>Hyalellidae</taxon>
        <taxon>Hyalella</taxon>
    </lineage>
</organism>
<dbReference type="Gene3D" id="3.30.560.10">
    <property type="entry name" value="Glucose Oxidase, domain 3"/>
    <property type="match status" value="1"/>
</dbReference>
<proteinExistence type="predicted"/>
<dbReference type="GO" id="GO:0016614">
    <property type="term" value="F:oxidoreductase activity, acting on CH-OH group of donors"/>
    <property type="evidence" value="ECO:0007669"/>
    <property type="project" value="InterPro"/>
</dbReference>
<dbReference type="SUPFAM" id="SSF54373">
    <property type="entry name" value="FAD-linked reductases, C-terminal domain"/>
    <property type="match status" value="1"/>
</dbReference>
<dbReference type="RefSeq" id="XP_018017813.1">
    <property type="nucleotide sequence ID" value="XM_018162324.1"/>
</dbReference>
<dbReference type="Proteomes" id="UP000694843">
    <property type="component" value="Unplaced"/>
</dbReference>
<dbReference type="GO" id="GO:0050660">
    <property type="term" value="F:flavin adenine dinucleotide binding"/>
    <property type="evidence" value="ECO:0007669"/>
    <property type="project" value="InterPro"/>
</dbReference>
<dbReference type="InterPro" id="IPR007867">
    <property type="entry name" value="GMC_OxRtase_C"/>
</dbReference>
<evidence type="ECO:0000313" key="3">
    <source>
        <dbReference type="RefSeq" id="XP_018017813.1"/>
    </source>
</evidence>
<dbReference type="Pfam" id="PF05199">
    <property type="entry name" value="GMC_oxred_C"/>
    <property type="match status" value="1"/>
</dbReference>
<sequence>MVLGISWTINPNISTPIFTRIGKRAMLDYQERRSGPLTAPLGVCALYHLNIDSPHEPHVPDTHIAMICMLEGQLYGLASFQPLKQSVQDYTRPIYGRDGYYMIPTLARPKSVGSITLRSKNPFDPPIVDPNCLSHPDDVELMIKASKASRRLGNAKIFRSVLGAEAFNEFLHY</sequence>
<name>A0A8B7NVN1_HYAAZ</name>
<dbReference type="KEGG" id="hazt:108674385"/>
<protein>
    <submittedName>
        <fullName evidence="3">Uncharacterized protein LOC108674385</fullName>
    </submittedName>
</protein>
<evidence type="ECO:0000313" key="2">
    <source>
        <dbReference type="Proteomes" id="UP000694843"/>
    </source>
</evidence>
<feature type="domain" description="Glucose-methanol-choline oxidoreductase C-terminal" evidence="1">
    <location>
        <begin position="109"/>
        <end position="156"/>
    </location>
</feature>
<dbReference type="PANTHER" id="PTHR11552:SF147">
    <property type="entry name" value="CHOLINE DEHYDROGENASE, MITOCHONDRIAL"/>
    <property type="match status" value="1"/>
</dbReference>
<gene>
    <name evidence="3" type="primary">LOC108674385</name>
</gene>
<dbReference type="GeneID" id="108674385"/>
<dbReference type="OMA" id="THIAMIC"/>
<dbReference type="PANTHER" id="PTHR11552">
    <property type="entry name" value="GLUCOSE-METHANOL-CHOLINE GMC OXIDOREDUCTASE"/>
    <property type="match status" value="1"/>
</dbReference>
<accession>A0A8B7NVN1</accession>
<dbReference type="OrthoDB" id="269227at2759"/>
<keyword evidence="2" id="KW-1185">Reference proteome</keyword>
<dbReference type="InterPro" id="IPR012132">
    <property type="entry name" value="GMC_OxRdtase"/>
</dbReference>
<reference evidence="3" key="1">
    <citation type="submission" date="2025-08" db="UniProtKB">
        <authorList>
            <consortium name="RefSeq"/>
        </authorList>
    </citation>
    <scope>IDENTIFICATION</scope>
    <source>
        <tissue evidence="3">Whole organism</tissue>
    </source>
</reference>
<dbReference type="AlphaFoldDB" id="A0A8B7NVN1"/>
<evidence type="ECO:0000259" key="1">
    <source>
        <dbReference type="Pfam" id="PF05199"/>
    </source>
</evidence>